<dbReference type="EMBL" id="LT558130">
    <property type="protein sequence ID" value="SAM84420.1"/>
    <property type="molecule type" value="Genomic_DNA"/>
</dbReference>
<proteinExistence type="predicted"/>
<gene>
    <name evidence="3" type="ORF">UBRO2_01134</name>
    <name evidence="2" type="ORF">UBRO_05668</name>
</gene>
<reference evidence="3" key="3">
    <citation type="submission" date="2018-08" db="EMBL/GenBank/DDBJ databases">
        <authorList>
            <person name="Guldener U."/>
        </authorList>
    </citation>
    <scope>NUCLEOTIDE SEQUENCE</scope>
    <source>
        <strain evidence="3">UB2</strain>
    </source>
</reference>
<feature type="compositionally biased region" description="Basic and acidic residues" evidence="1">
    <location>
        <begin position="566"/>
        <end position="576"/>
    </location>
</feature>
<evidence type="ECO:0000313" key="5">
    <source>
        <dbReference type="Proteomes" id="UP000658997"/>
    </source>
</evidence>
<evidence type="ECO:0000313" key="3">
    <source>
        <dbReference type="EMBL" id="SYW75979.1"/>
    </source>
</evidence>
<name>A0A1K0H8T9_9BASI</name>
<evidence type="ECO:0000313" key="2">
    <source>
        <dbReference type="EMBL" id="SAM84420.1"/>
    </source>
</evidence>
<feature type="region of interest" description="Disordered" evidence="1">
    <location>
        <begin position="554"/>
        <end position="661"/>
    </location>
</feature>
<dbReference type="Proteomes" id="UP000179920">
    <property type="component" value="Chromosome XIV"/>
</dbReference>
<keyword evidence="5" id="KW-1185">Reference proteome</keyword>
<dbReference type="Proteomes" id="UP000658997">
    <property type="component" value="Unassembled WGS sequence"/>
</dbReference>
<feature type="region of interest" description="Disordered" evidence="1">
    <location>
        <begin position="36"/>
        <end position="57"/>
    </location>
</feature>
<feature type="compositionally biased region" description="Acidic residues" evidence="1">
    <location>
        <begin position="190"/>
        <end position="199"/>
    </location>
</feature>
<feature type="compositionally biased region" description="Polar residues" evidence="1">
    <location>
        <begin position="645"/>
        <end position="661"/>
    </location>
</feature>
<feature type="region of interest" description="Disordered" evidence="1">
    <location>
        <begin position="190"/>
        <end position="219"/>
    </location>
</feature>
<reference evidence="4" key="2">
    <citation type="submission" date="2016-04" db="EMBL/GenBank/DDBJ databases">
        <authorList>
            <person name="Guldener U."/>
            <person name="Guldener U."/>
        </authorList>
    </citation>
    <scope>NUCLEOTIDE SEQUENCE [LARGE SCALE GENOMIC DNA]</scope>
    <source>
        <strain evidence="4">UB2112</strain>
    </source>
</reference>
<feature type="compositionally biased region" description="Polar residues" evidence="1">
    <location>
        <begin position="611"/>
        <end position="626"/>
    </location>
</feature>
<dbReference type="EMBL" id="ULHB01000013">
    <property type="protein sequence ID" value="SYW75979.1"/>
    <property type="molecule type" value="Genomic_DNA"/>
</dbReference>
<dbReference type="OrthoDB" id="2552985at2759"/>
<reference evidence="2" key="1">
    <citation type="submission" date="2016-04" db="EMBL/GenBank/DDBJ databases">
        <authorList>
            <person name="Evans L.H."/>
            <person name="Alamgir A."/>
            <person name="Owens N."/>
            <person name="Weber N.D."/>
            <person name="Virtaneva K."/>
            <person name="Barbian K."/>
            <person name="Babar A."/>
            <person name="Rosenke K."/>
        </authorList>
    </citation>
    <scope>NUCLEOTIDE SEQUENCE</scope>
    <source>
        <strain evidence="2">UB2112</strain>
    </source>
</reference>
<feature type="compositionally biased region" description="Low complexity" evidence="1">
    <location>
        <begin position="361"/>
        <end position="376"/>
    </location>
</feature>
<accession>A0A1K0H8T9</accession>
<feature type="compositionally biased region" description="Basic and acidic residues" evidence="1">
    <location>
        <begin position="124"/>
        <end position="139"/>
    </location>
</feature>
<organism evidence="2 4">
    <name type="scientific">Ustilago bromivora</name>
    <dbReference type="NCBI Taxonomy" id="307758"/>
    <lineage>
        <taxon>Eukaryota</taxon>
        <taxon>Fungi</taxon>
        <taxon>Dikarya</taxon>
        <taxon>Basidiomycota</taxon>
        <taxon>Ustilaginomycotina</taxon>
        <taxon>Ustilaginomycetes</taxon>
        <taxon>Ustilaginales</taxon>
        <taxon>Ustilaginaceae</taxon>
        <taxon>Ustilago</taxon>
    </lineage>
</organism>
<feature type="compositionally biased region" description="Low complexity" evidence="1">
    <location>
        <begin position="578"/>
        <end position="592"/>
    </location>
</feature>
<dbReference type="AlphaFoldDB" id="A0A1K0H8T9"/>
<sequence length="714" mass="77639">MRTVVFLPPPTLAKFDLKPCPVTFQFDSGTVRNHIPSTQVYDRPGGNDKQTTAEPAKEDGWVEAVQVVPDSVDPVFPTLEIDAEGEWEESIAKSIVRDAPSGVPWEVLHPQPSPPVLVRTITDETHPVDPRAEKGEGRGSGRKRVRIESPVLVIETPERNPASVSILASQTFGEVQGQVDPSRVDVDAAESIDGEEEDGGVDKSRVNVGDDSAELSSSEDGTRLLHRSLRLGFAGIAASAVPDAARDHVERMVEAESSNNASESSLQIRVPVAAFRPAATTTGRGRVERAGQTCKFSFFSKPSSRSTTSFVLVSAAERPPPIAAPKQDGSKAAQLPSAIPSAEARIELPEMNDHNATLAFSLPSSSTPSHPSHLDSMLAGQSILPPPTLHFTLSSITPVSRILSHPSHFLPSSHSRPGMVASAIPGAVTHKVNLLVVVKQVGQVTRVRNKYPVDKPKDNLLAKIGIGRAETRGRSSSAFTEAIRNENMAQAGSIGDGKTERVELIVLDGRMSSIRRLLPSDSEEGEGEEVSVSVVEEAAEKCYFKVVLWGKLARDWTTDPPSPPARPEEPGVREGNKSSLLLTHRLSRTTPSETNNTTALRPGDVIHLENLNLTRTTTPSNNADSLTTHKRSRLGTGFPPRDPHQPQQQENSVLAAQASNSNSSRIDLCYRTDIQDKARDGRWNFHPDIARFDFKSRRVLELSRLWNSSNQRRY</sequence>
<feature type="region of interest" description="Disordered" evidence="1">
    <location>
        <begin position="124"/>
        <end position="143"/>
    </location>
</feature>
<evidence type="ECO:0000256" key="1">
    <source>
        <dbReference type="SAM" id="MobiDB-lite"/>
    </source>
</evidence>
<evidence type="ECO:0000313" key="4">
    <source>
        <dbReference type="Proteomes" id="UP000179920"/>
    </source>
</evidence>
<protein>
    <submittedName>
        <fullName evidence="2">Uncharacterized protein</fullName>
    </submittedName>
</protein>
<feature type="region of interest" description="Disordered" evidence="1">
    <location>
        <begin position="358"/>
        <end position="379"/>
    </location>
</feature>